<keyword evidence="3 5" id="KW-0560">Oxidoreductase</keyword>
<dbReference type="PIRSF" id="PIRSF000303">
    <property type="entry name" value="Glutathion_perox"/>
    <property type="match status" value="1"/>
</dbReference>
<dbReference type="GO" id="GO:0034599">
    <property type="term" value="P:cellular response to oxidative stress"/>
    <property type="evidence" value="ECO:0007669"/>
    <property type="project" value="TreeGrafter"/>
</dbReference>
<evidence type="ECO:0000313" key="7">
    <source>
        <dbReference type="EMBL" id="QDP39110.1"/>
    </source>
</evidence>
<gene>
    <name evidence="7" type="ORF">FN924_02135</name>
</gene>
<dbReference type="AlphaFoldDB" id="A0A516KCL5"/>
<dbReference type="InterPro" id="IPR029760">
    <property type="entry name" value="GPX_CS"/>
</dbReference>
<dbReference type="PRINTS" id="PR01011">
    <property type="entry name" value="GLUTPROXDASE"/>
</dbReference>
<evidence type="ECO:0000256" key="1">
    <source>
        <dbReference type="ARBA" id="ARBA00006926"/>
    </source>
</evidence>
<dbReference type="InterPro" id="IPR013766">
    <property type="entry name" value="Thioredoxin_domain"/>
</dbReference>
<dbReference type="GO" id="GO:0004601">
    <property type="term" value="F:peroxidase activity"/>
    <property type="evidence" value="ECO:0007669"/>
    <property type="project" value="UniProtKB-KW"/>
</dbReference>
<organism evidence="7 8">
    <name type="scientific">Radiobacillus deserti</name>
    <dbReference type="NCBI Taxonomy" id="2594883"/>
    <lineage>
        <taxon>Bacteria</taxon>
        <taxon>Bacillati</taxon>
        <taxon>Bacillota</taxon>
        <taxon>Bacilli</taxon>
        <taxon>Bacillales</taxon>
        <taxon>Bacillaceae</taxon>
        <taxon>Radiobacillus</taxon>
    </lineage>
</organism>
<keyword evidence="8" id="KW-1185">Reference proteome</keyword>
<dbReference type="CDD" id="cd00340">
    <property type="entry name" value="GSH_Peroxidase"/>
    <property type="match status" value="1"/>
</dbReference>
<evidence type="ECO:0000256" key="5">
    <source>
        <dbReference type="RuleBase" id="RU000499"/>
    </source>
</evidence>
<dbReference type="Pfam" id="PF00255">
    <property type="entry name" value="GSHPx"/>
    <property type="match status" value="1"/>
</dbReference>
<dbReference type="InterPro" id="IPR036249">
    <property type="entry name" value="Thioredoxin-like_sf"/>
</dbReference>
<dbReference type="InterPro" id="IPR000889">
    <property type="entry name" value="Glutathione_peroxidase"/>
</dbReference>
<dbReference type="PROSITE" id="PS51352">
    <property type="entry name" value="THIOREDOXIN_2"/>
    <property type="match status" value="1"/>
</dbReference>
<dbReference type="PROSITE" id="PS00763">
    <property type="entry name" value="GLUTATHIONE_PEROXID_2"/>
    <property type="match status" value="1"/>
</dbReference>
<evidence type="ECO:0000256" key="4">
    <source>
        <dbReference type="PIRSR" id="PIRSR000303-1"/>
    </source>
</evidence>
<reference evidence="7 8" key="1">
    <citation type="submission" date="2019-07" db="EMBL/GenBank/DDBJ databases">
        <authorList>
            <person name="Li J."/>
        </authorList>
    </citation>
    <scope>NUCLEOTIDE SEQUENCE [LARGE SCALE GENOMIC DNA]</scope>
    <source>
        <strain evidence="7 8">TKL69</strain>
    </source>
</reference>
<proteinExistence type="inferred from homology"/>
<accession>A0A516KCL5</accession>
<dbReference type="OrthoDB" id="9789406at2"/>
<feature type="domain" description="Thioredoxin" evidence="6">
    <location>
        <begin position="1"/>
        <end position="158"/>
    </location>
</feature>
<dbReference type="EMBL" id="CP041666">
    <property type="protein sequence ID" value="QDP39110.1"/>
    <property type="molecule type" value="Genomic_DNA"/>
</dbReference>
<evidence type="ECO:0000256" key="2">
    <source>
        <dbReference type="ARBA" id="ARBA00022559"/>
    </source>
</evidence>
<name>A0A516KCL5_9BACI</name>
<dbReference type="InterPro" id="IPR029759">
    <property type="entry name" value="GPX_AS"/>
</dbReference>
<dbReference type="PANTHER" id="PTHR11592:SF78">
    <property type="entry name" value="GLUTATHIONE PEROXIDASE"/>
    <property type="match status" value="1"/>
</dbReference>
<dbReference type="Proteomes" id="UP000315215">
    <property type="component" value="Chromosome"/>
</dbReference>
<dbReference type="SUPFAM" id="SSF52833">
    <property type="entry name" value="Thioredoxin-like"/>
    <property type="match status" value="1"/>
</dbReference>
<dbReference type="FunFam" id="3.40.30.10:FF:000010">
    <property type="entry name" value="Glutathione peroxidase"/>
    <property type="match status" value="1"/>
</dbReference>
<dbReference type="RefSeq" id="WP_143891860.1">
    <property type="nucleotide sequence ID" value="NZ_CP041666.1"/>
</dbReference>
<evidence type="ECO:0000256" key="3">
    <source>
        <dbReference type="ARBA" id="ARBA00023002"/>
    </source>
</evidence>
<dbReference type="Gene3D" id="3.40.30.10">
    <property type="entry name" value="Glutaredoxin"/>
    <property type="match status" value="1"/>
</dbReference>
<evidence type="ECO:0000259" key="6">
    <source>
        <dbReference type="PROSITE" id="PS51352"/>
    </source>
</evidence>
<sequence length="160" mass="18163">MSVYDYSALTIKGEEVSLEQYKGNVLLIVNTATNCGFAPQFDGLQELYESYKDQKFAVLGFPSNQFMNQEPRSESEIEQHCRLNYGIDFPMFGKVDVKGPNAHPLFEYLTNNAPGVLTKQVKWNFTKFLVDASGHVVNRYAPQTKPEQIKEDIEKLLSNA</sequence>
<dbReference type="PROSITE" id="PS51355">
    <property type="entry name" value="GLUTATHIONE_PEROXID_3"/>
    <property type="match status" value="1"/>
</dbReference>
<dbReference type="KEGG" id="aqt:FN924_02135"/>
<evidence type="ECO:0000313" key="8">
    <source>
        <dbReference type="Proteomes" id="UP000315215"/>
    </source>
</evidence>
<dbReference type="PANTHER" id="PTHR11592">
    <property type="entry name" value="GLUTATHIONE PEROXIDASE"/>
    <property type="match status" value="1"/>
</dbReference>
<keyword evidence="2 5" id="KW-0575">Peroxidase</keyword>
<feature type="active site" evidence="4">
    <location>
        <position position="35"/>
    </location>
</feature>
<dbReference type="PROSITE" id="PS00460">
    <property type="entry name" value="GLUTATHIONE_PEROXID_1"/>
    <property type="match status" value="1"/>
</dbReference>
<protein>
    <recommendedName>
        <fullName evidence="5">Glutathione peroxidase</fullName>
    </recommendedName>
</protein>
<comment type="similarity">
    <text evidence="1 5">Belongs to the glutathione peroxidase family.</text>
</comment>